<proteinExistence type="predicted"/>
<dbReference type="InterPro" id="IPR009003">
    <property type="entry name" value="Peptidase_S1_PA"/>
</dbReference>
<dbReference type="PANTHER" id="PTHR24264">
    <property type="entry name" value="TRYPSIN-RELATED"/>
    <property type="match status" value="1"/>
</dbReference>
<accession>A0A6J1T318</accession>
<dbReference type="PANTHER" id="PTHR24264:SF54">
    <property type="entry name" value="PEPTIDASE S1 DOMAIN-CONTAINING PROTEIN"/>
    <property type="match status" value="1"/>
</dbReference>
<feature type="chain" id="PRO_5027102760" evidence="7">
    <location>
        <begin position="20"/>
        <end position="298"/>
    </location>
</feature>
<dbReference type="Pfam" id="PF00089">
    <property type="entry name" value="Trypsin"/>
    <property type="match status" value="1"/>
</dbReference>
<keyword evidence="2 6" id="KW-0645">Protease</keyword>
<evidence type="ECO:0000256" key="7">
    <source>
        <dbReference type="SAM" id="SignalP"/>
    </source>
</evidence>
<dbReference type="OrthoDB" id="10061449at2759"/>
<dbReference type="GO" id="GO:0005615">
    <property type="term" value="C:extracellular space"/>
    <property type="evidence" value="ECO:0007669"/>
    <property type="project" value="TreeGrafter"/>
</dbReference>
<dbReference type="InterPro" id="IPR001254">
    <property type="entry name" value="Trypsin_dom"/>
</dbReference>
<dbReference type="SUPFAM" id="SSF50494">
    <property type="entry name" value="Trypsin-like serine proteases"/>
    <property type="match status" value="1"/>
</dbReference>
<reference evidence="10" key="1">
    <citation type="submission" date="2025-08" db="UniProtKB">
        <authorList>
            <consortium name="RefSeq"/>
        </authorList>
    </citation>
    <scope>IDENTIFICATION</scope>
    <source>
        <tissue evidence="10">Whole organism</tissue>
    </source>
</reference>
<dbReference type="GO" id="GO:0006508">
    <property type="term" value="P:proteolysis"/>
    <property type="evidence" value="ECO:0007669"/>
    <property type="project" value="UniProtKB-KW"/>
</dbReference>
<protein>
    <submittedName>
        <fullName evidence="10">Trypsin-1</fullName>
    </submittedName>
</protein>
<dbReference type="Proteomes" id="UP000504606">
    <property type="component" value="Unplaced"/>
</dbReference>
<feature type="domain" description="Peptidase S1" evidence="8">
    <location>
        <begin position="46"/>
        <end position="295"/>
    </location>
</feature>
<keyword evidence="7" id="KW-0732">Signal</keyword>
<dbReference type="GeneID" id="113211039"/>
<dbReference type="InterPro" id="IPR043504">
    <property type="entry name" value="Peptidase_S1_PA_chymotrypsin"/>
</dbReference>
<dbReference type="InterPro" id="IPR018114">
    <property type="entry name" value="TRYPSIN_HIS"/>
</dbReference>
<keyword evidence="5" id="KW-1015">Disulfide bond</keyword>
<evidence type="ECO:0000259" key="8">
    <source>
        <dbReference type="PROSITE" id="PS50240"/>
    </source>
</evidence>
<organism evidence="9 10">
    <name type="scientific">Frankliniella occidentalis</name>
    <name type="common">Western flower thrips</name>
    <name type="synonym">Euthrips occidentalis</name>
    <dbReference type="NCBI Taxonomy" id="133901"/>
    <lineage>
        <taxon>Eukaryota</taxon>
        <taxon>Metazoa</taxon>
        <taxon>Ecdysozoa</taxon>
        <taxon>Arthropoda</taxon>
        <taxon>Hexapoda</taxon>
        <taxon>Insecta</taxon>
        <taxon>Pterygota</taxon>
        <taxon>Neoptera</taxon>
        <taxon>Paraneoptera</taxon>
        <taxon>Thysanoptera</taxon>
        <taxon>Terebrantia</taxon>
        <taxon>Thripoidea</taxon>
        <taxon>Thripidae</taxon>
        <taxon>Frankliniella</taxon>
    </lineage>
</organism>
<dbReference type="PROSITE" id="PS00134">
    <property type="entry name" value="TRYPSIN_HIS"/>
    <property type="match status" value="1"/>
</dbReference>
<dbReference type="RefSeq" id="XP_026285061.1">
    <property type="nucleotide sequence ID" value="XM_026429276.2"/>
</dbReference>
<keyword evidence="3 6" id="KW-0378">Hydrolase</keyword>
<dbReference type="PROSITE" id="PS00135">
    <property type="entry name" value="TRYPSIN_SER"/>
    <property type="match status" value="1"/>
</dbReference>
<evidence type="ECO:0000313" key="10">
    <source>
        <dbReference type="RefSeq" id="XP_026285061.1"/>
    </source>
</evidence>
<evidence type="ECO:0000256" key="1">
    <source>
        <dbReference type="ARBA" id="ARBA00004239"/>
    </source>
</evidence>
<evidence type="ECO:0000256" key="6">
    <source>
        <dbReference type="RuleBase" id="RU363034"/>
    </source>
</evidence>
<evidence type="ECO:0000256" key="3">
    <source>
        <dbReference type="ARBA" id="ARBA00022801"/>
    </source>
</evidence>
<dbReference type="InterPro" id="IPR050127">
    <property type="entry name" value="Serine_Proteases_S1"/>
</dbReference>
<dbReference type="PRINTS" id="PR00722">
    <property type="entry name" value="CHYMOTRYPSIN"/>
</dbReference>
<evidence type="ECO:0000313" key="9">
    <source>
        <dbReference type="Proteomes" id="UP000504606"/>
    </source>
</evidence>
<evidence type="ECO:0000256" key="4">
    <source>
        <dbReference type="ARBA" id="ARBA00022825"/>
    </source>
</evidence>
<name>A0A6J1T318_FRAOC</name>
<feature type="signal peptide" evidence="7">
    <location>
        <begin position="1"/>
        <end position="19"/>
    </location>
</feature>
<dbReference type="GO" id="GO:0004252">
    <property type="term" value="F:serine-type endopeptidase activity"/>
    <property type="evidence" value="ECO:0007669"/>
    <property type="project" value="InterPro"/>
</dbReference>
<dbReference type="PROSITE" id="PS50240">
    <property type="entry name" value="TRYPSIN_DOM"/>
    <property type="match status" value="1"/>
</dbReference>
<dbReference type="FunFam" id="2.40.10.10:FF:000068">
    <property type="entry name" value="transmembrane protease serine 2"/>
    <property type="match status" value="1"/>
</dbReference>
<dbReference type="SMART" id="SM00020">
    <property type="entry name" value="Tryp_SPc"/>
    <property type="match status" value="1"/>
</dbReference>
<evidence type="ECO:0000256" key="5">
    <source>
        <dbReference type="ARBA" id="ARBA00023157"/>
    </source>
</evidence>
<dbReference type="AlphaFoldDB" id="A0A6J1T318"/>
<dbReference type="InterPro" id="IPR001314">
    <property type="entry name" value="Peptidase_S1A"/>
</dbReference>
<dbReference type="KEGG" id="foc:113211039"/>
<dbReference type="CDD" id="cd00190">
    <property type="entry name" value="Tryp_SPc"/>
    <property type="match status" value="1"/>
</dbReference>
<dbReference type="InterPro" id="IPR033116">
    <property type="entry name" value="TRYPSIN_SER"/>
</dbReference>
<evidence type="ECO:0000256" key="2">
    <source>
        <dbReference type="ARBA" id="ARBA00022670"/>
    </source>
</evidence>
<dbReference type="Gene3D" id="2.40.10.10">
    <property type="entry name" value="Trypsin-like serine proteases"/>
    <property type="match status" value="1"/>
</dbReference>
<keyword evidence="9" id="KW-1185">Reference proteome</keyword>
<keyword evidence="4 6" id="KW-0720">Serine protease</keyword>
<sequence length="298" mass="32168">MQSLSFVLALAALAACANAGAVSSGRSLNPMVWPMPKLGVALSPEIIGGDDADQGEFPHQVSMQISFLWVIEQHICGATVISESWVLTAAHCIKGTPWYTSNFILAGKTNLGRTEEGQQRRDVKKRFVHEKYQWNHNNGVGPFDIGLLLLKSPLQLSDTVKIARLPVQGAIPSGVAILSGWGSTSTSQTPVMPSQLQKETLPIISFEDCNAFMEAASQGEENPLRDTNVCVGYLETKGQGACSGDSGGPLIQKDGEDVVVIGATSWGFFPCQDQPAPSVYTRVSAYVDWIQEKMQKNK</sequence>
<dbReference type="FunFam" id="2.40.10.10:FF:000036">
    <property type="entry name" value="Trypsin beta"/>
    <property type="match status" value="1"/>
</dbReference>
<comment type="subcellular location">
    <subcellularLocation>
        <location evidence="1">Secreted</location>
        <location evidence="1">Extracellular space</location>
    </subcellularLocation>
</comment>
<gene>
    <name evidence="10" type="primary">LOC113211039</name>
</gene>